<proteinExistence type="predicted"/>
<keyword evidence="2" id="KW-1185">Reference proteome</keyword>
<accession>A0A367J758</accession>
<gene>
    <name evidence="1" type="ORF">CU098_006359</name>
</gene>
<evidence type="ECO:0000313" key="1">
    <source>
        <dbReference type="EMBL" id="RCH85669.1"/>
    </source>
</evidence>
<dbReference type="OrthoDB" id="2288491at2759"/>
<comment type="caution">
    <text evidence="1">The sequence shown here is derived from an EMBL/GenBank/DDBJ whole genome shotgun (WGS) entry which is preliminary data.</text>
</comment>
<dbReference type="EMBL" id="PJQM01004113">
    <property type="protein sequence ID" value="RCH85669.1"/>
    <property type="molecule type" value="Genomic_DNA"/>
</dbReference>
<dbReference type="AlphaFoldDB" id="A0A367J758"/>
<name>A0A367J758_RHIST</name>
<evidence type="ECO:0000313" key="2">
    <source>
        <dbReference type="Proteomes" id="UP000253551"/>
    </source>
</evidence>
<organism evidence="1 2">
    <name type="scientific">Rhizopus stolonifer</name>
    <name type="common">Rhizopus nigricans</name>
    <dbReference type="NCBI Taxonomy" id="4846"/>
    <lineage>
        <taxon>Eukaryota</taxon>
        <taxon>Fungi</taxon>
        <taxon>Fungi incertae sedis</taxon>
        <taxon>Mucoromycota</taxon>
        <taxon>Mucoromycotina</taxon>
        <taxon>Mucoromycetes</taxon>
        <taxon>Mucorales</taxon>
        <taxon>Mucorineae</taxon>
        <taxon>Rhizopodaceae</taxon>
        <taxon>Rhizopus</taxon>
    </lineage>
</organism>
<dbReference type="STRING" id="4846.A0A367J758"/>
<protein>
    <submittedName>
        <fullName evidence="1">Uncharacterized protein</fullName>
    </submittedName>
</protein>
<reference evidence="1 2" key="1">
    <citation type="journal article" date="2018" name="G3 (Bethesda)">
        <title>Phylogenetic and Phylogenomic Definition of Rhizopus Species.</title>
        <authorList>
            <person name="Gryganskyi A.P."/>
            <person name="Golan J."/>
            <person name="Dolatabadi S."/>
            <person name="Mondo S."/>
            <person name="Robb S."/>
            <person name="Idnurm A."/>
            <person name="Muszewska A."/>
            <person name="Steczkiewicz K."/>
            <person name="Masonjones S."/>
            <person name="Liao H.L."/>
            <person name="Gajdeczka M.T."/>
            <person name="Anike F."/>
            <person name="Vuek A."/>
            <person name="Anishchenko I.M."/>
            <person name="Voigt K."/>
            <person name="de Hoog G.S."/>
            <person name="Smith M.E."/>
            <person name="Heitman J."/>
            <person name="Vilgalys R."/>
            <person name="Stajich J.E."/>
        </authorList>
    </citation>
    <scope>NUCLEOTIDE SEQUENCE [LARGE SCALE GENOMIC DNA]</scope>
    <source>
        <strain evidence="1 2">LSU 92-RS-03</strain>
    </source>
</reference>
<sequence length="137" mass="15315">MSTALHSTLADTGEKMVKLQQITSRELLNPNQLRNLCRHSFTPSLTTFANRLKKWKMQYRNFTDSSTALTSKSIPDIIYNILCIPLTLTKLQDSAARTPHQSSPGIDGLPYEPFPIFLQHPPTGALAIKVYNNALTS</sequence>
<dbReference type="Proteomes" id="UP000253551">
    <property type="component" value="Unassembled WGS sequence"/>
</dbReference>